<evidence type="ECO:0000313" key="1">
    <source>
        <dbReference type="EMBL" id="QJR01645.1"/>
    </source>
</evidence>
<reference evidence="1 2" key="1">
    <citation type="submission" date="2020-04" db="EMBL/GenBank/DDBJ databases">
        <title>The Whole Genome Analysis of High salt-tolerant Sphingobium yanoikuyae YC-XJ2 with Aryl organophosphorus flame retardants (aryl-OPFRs)-degrading capacity and characteristics of Related phosphotriesterase.</title>
        <authorList>
            <person name="Li X."/>
        </authorList>
    </citation>
    <scope>NUCLEOTIDE SEQUENCE [LARGE SCALE GENOMIC DNA]</scope>
    <source>
        <strain evidence="1 2">YC-XJ2</strain>
    </source>
</reference>
<gene>
    <name evidence="1" type="ORF">HH800_05200</name>
</gene>
<organism evidence="1 2">
    <name type="scientific">Sphingobium yanoikuyae</name>
    <name type="common">Sphingomonas yanoikuyae</name>
    <dbReference type="NCBI Taxonomy" id="13690"/>
    <lineage>
        <taxon>Bacteria</taxon>
        <taxon>Pseudomonadati</taxon>
        <taxon>Pseudomonadota</taxon>
        <taxon>Alphaproteobacteria</taxon>
        <taxon>Sphingomonadales</taxon>
        <taxon>Sphingomonadaceae</taxon>
        <taxon>Sphingobium</taxon>
    </lineage>
</organism>
<evidence type="ECO:0000313" key="2">
    <source>
        <dbReference type="Proteomes" id="UP000502611"/>
    </source>
</evidence>
<dbReference type="EMBL" id="CP053021">
    <property type="protein sequence ID" value="QJR01645.1"/>
    <property type="molecule type" value="Genomic_DNA"/>
</dbReference>
<dbReference type="AlphaFoldDB" id="A0A6M4G318"/>
<dbReference type="Proteomes" id="UP000502611">
    <property type="component" value="Chromosome"/>
</dbReference>
<dbReference type="RefSeq" id="WP_169860384.1">
    <property type="nucleotide sequence ID" value="NZ_CP053021.1"/>
</dbReference>
<accession>A0A6M4G318</accession>
<name>A0A6M4G318_SPHYA</name>
<sequence>MTFNKICIVEIIGAAAGCSLDGDRCPPLLPLLKAHIIPRDKPKAAIVEARG</sequence>
<proteinExistence type="predicted"/>
<protein>
    <submittedName>
        <fullName evidence="1">Uncharacterized protein</fullName>
    </submittedName>
</protein>